<dbReference type="EMBL" id="JBHLWO010000002">
    <property type="protein sequence ID" value="MFC0320548.1"/>
    <property type="molecule type" value="Genomic_DNA"/>
</dbReference>
<keyword evidence="1" id="KW-0472">Membrane</keyword>
<accession>A0ABV6HRK6</accession>
<sequence length="455" mass="52245">MANSTTEKPSYWSSFEKIIFRFFLIYLLLQALPLDWKYWANIFKIDWFHPTLTDLFNISRYTPQLLSSYMAGDYWGLNTFADWSILALIALIGTLAWSGFDRGTPRAYDRWYYFLRVILRYRLALGVIAYGYLKLFPLQSPPPTLSDLNTPYGDLSAWKIFSLSLGVAPSFESFLGFVEILAGLLLLYRKTVFIATFIILSFTGNVFLSNLAYEGGEATYSLYLIQFALVLLAYDAPRLYTLLTLERAAVPARFKPEYVTNYGSIGRMVLKLGFLLFFVVLYGQRAYTQYRMGGYQFSSRSGLLREGFYDVSSFVYDGKELPYVSKSSLRWRNVVVEKWPTLSIQTAVGLKPDTHNVEVIHRNDEAKAYEFAGNGARRYYRCEKNDGGGLTLNALQNHNELTKFSFSTIFLSDSTIRLIGKDAAQKVIDIHLRKIDKKYLLKEAKKVGRRSQLIL</sequence>
<feature type="transmembrane region" description="Helical" evidence="1">
    <location>
        <begin position="219"/>
        <end position="237"/>
    </location>
</feature>
<name>A0ABV6HRK6_9SPHI</name>
<dbReference type="RefSeq" id="WP_130856769.1">
    <property type="nucleotide sequence ID" value="NZ_JBHLWO010000002.1"/>
</dbReference>
<protein>
    <submittedName>
        <fullName evidence="2">DoxX family protein</fullName>
    </submittedName>
</protein>
<gene>
    <name evidence="2" type="ORF">ACFFI0_19640</name>
</gene>
<evidence type="ECO:0000313" key="2">
    <source>
        <dbReference type="EMBL" id="MFC0320548.1"/>
    </source>
</evidence>
<feature type="transmembrane region" description="Helical" evidence="1">
    <location>
        <begin position="18"/>
        <end position="39"/>
    </location>
</feature>
<proteinExistence type="predicted"/>
<evidence type="ECO:0000313" key="3">
    <source>
        <dbReference type="Proteomes" id="UP001589774"/>
    </source>
</evidence>
<feature type="transmembrane region" description="Helical" evidence="1">
    <location>
        <begin position="258"/>
        <end position="282"/>
    </location>
</feature>
<dbReference type="Proteomes" id="UP001589774">
    <property type="component" value="Unassembled WGS sequence"/>
</dbReference>
<keyword evidence="1" id="KW-1133">Transmembrane helix</keyword>
<reference evidence="2 3" key="1">
    <citation type="submission" date="2024-09" db="EMBL/GenBank/DDBJ databases">
        <authorList>
            <person name="Sun Q."/>
            <person name="Mori K."/>
        </authorList>
    </citation>
    <scope>NUCLEOTIDE SEQUENCE [LARGE SCALE GENOMIC DNA]</scope>
    <source>
        <strain evidence="2 3">CCM 7765</strain>
    </source>
</reference>
<evidence type="ECO:0000256" key="1">
    <source>
        <dbReference type="SAM" id="Phobius"/>
    </source>
</evidence>
<feature type="transmembrane region" description="Helical" evidence="1">
    <location>
        <begin position="192"/>
        <end position="213"/>
    </location>
</feature>
<keyword evidence="3" id="KW-1185">Reference proteome</keyword>
<keyword evidence="1" id="KW-0812">Transmembrane</keyword>
<organism evidence="2 3">
    <name type="scientific">Olivibacter oleidegradans</name>
    <dbReference type="NCBI Taxonomy" id="760123"/>
    <lineage>
        <taxon>Bacteria</taxon>
        <taxon>Pseudomonadati</taxon>
        <taxon>Bacteroidota</taxon>
        <taxon>Sphingobacteriia</taxon>
        <taxon>Sphingobacteriales</taxon>
        <taxon>Sphingobacteriaceae</taxon>
        <taxon>Olivibacter</taxon>
    </lineage>
</organism>
<comment type="caution">
    <text evidence="2">The sequence shown here is derived from an EMBL/GenBank/DDBJ whole genome shotgun (WGS) entry which is preliminary data.</text>
</comment>
<feature type="transmembrane region" description="Helical" evidence="1">
    <location>
        <begin position="80"/>
        <end position="100"/>
    </location>
</feature>
<feature type="transmembrane region" description="Helical" evidence="1">
    <location>
        <begin position="112"/>
        <end position="133"/>
    </location>
</feature>